<dbReference type="GO" id="GO:0005886">
    <property type="term" value="C:plasma membrane"/>
    <property type="evidence" value="ECO:0007669"/>
    <property type="project" value="UniProtKB-SubCell"/>
</dbReference>
<feature type="non-terminal residue" evidence="9">
    <location>
        <position position="1"/>
    </location>
</feature>
<dbReference type="Proteomes" id="UP000706172">
    <property type="component" value="Unassembled WGS sequence"/>
</dbReference>
<keyword evidence="3" id="KW-1003">Cell membrane</keyword>
<comment type="subcellular location">
    <subcellularLocation>
        <location evidence="1">Cell membrane</location>
        <topology evidence="1">Multi-pass membrane protein</topology>
    </subcellularLocation>
</comment>
<dbReference type="GO" id="GO:0008324">
    <property type="term" value="F:monoatomic cation transmembrane transporter activity"/>
    <property type="evidence" value="ECO:0007669"/>
    <property type="project" value="InterPro"/>
</dbReference>
<dbReference type="PANTHER" id="PTHR32024:SF1">
    <property type="entry name" value="KTR SYSTEM POTASSIUM UPTAKE PROTEIN B"/>
    <property type="match status" value="1"/>
</dbReference>
<feature type="transmembrane region" description="Helical" evidence="8">
    <location>
        <begin position="100"/>
        <end position="120"/>
    </location>
</feature>
<keyword evidence="7 8" id="KW-0472">Membrane</keyword>
<evidence type="ECO:0000256" key="5">
    <source>
        <dbReference type="ARBA" id="ARBA00022989"/>
    </source>
</evidence>
<dbReference type="AlphaFoldDB" id="A0A931CSE3"/>
<keyword evidence="5 8" id="KW-1133">Transmembrane helix</keyword>
<feature type="transmembrane region" description="Helical" evidence="8">
    <location>
        <begin position="400"/>
        <end position="421"/>
    </location>
</feature>
<comment type="caution">
    <text evidence="9">The sequence shown here is derived from an EMBL/GenBank/DDBJ whole genome shotgun (WGS) entry which is preliminary data.</text>
</comment>
<evidence type="ECO:0000256" key="2">
    <source>
        <dbReference type="ARBA" id="ARBA00022448"/>
    </source>
</evidence>
<dbReference type="EMBL" id="JACCQK010000477">
    <property type="protein sequence ID" value="MBG0779873.1"/>
    <property type="molecule type" value="Genomic_DNA"/>
</dbReference>
<feature type="transmembrane region" description="Helical" evidence="8">
    <location>
        <begin position="338"/>
        <end position="355"/>
    </location>
</feature>
<feature type="transmembrane region" description="Helical" evidence="8">
    <location>
        <begin position="215"/>
        <end position="235"/>
    </location>
</feature>
<feature type="transmembrane region" description="Helical" evidence="8">
    <location>
        <begin position="362"/>
        <end position="380"/>
    </location>
</feature>
<evidence type="ECO:0000256" key="6">
    <source>
        <dbReference type="ARBA" id="ARBA00023065"/>
    </source>
</evidence>
<feature type="transmembrane region" description="Helical" evidence="8">
    <location>
        <begin position="247"/>
        <end position="270"/>
    </location>
</feature>
<evidence type="ECO:0000256" key="1">
    <source>
        <dbReference type="ARBA" id="ARBA00004651"/>
    </source>
</evidence>
<dbReference type="InterPro" id="IPR003445">
    <property type="entry name" value="Cat_transpt"/>
</dbReference>
<proteinExistence type="predicted"/>
<keyword evidence="4 8" id="KW-0812">Transmembrane</keyword>
<organism evidence="9 10">
    <name type="scientific">Desulfotignum balticum</name>
    <dbReference type="NCBI Taxonomy" id="115781"/>
    <lineage>
        <taxon>Bacteria</taxon>
        <taxon>Pseudomonadati</taxon>
        <taxon>Thermodesulfobacteriota</taxon>
        <taxon>Desulfobacteria</taxon>
        <taxon>Desulfobacterales</taxon>
        <taxon>Desulfobacteraceae</taxon>
        <taxon>Desulfotignum</taxon>
    </lineage>
</organism>
<accession>A0A931CSE3</accession>
<feature type="transmembrane region" description="Helical" evidence="8">
    <location>
        <begin position="282"/>
        <end position="303"/>
    </location>
</feature>
<name>A0A931CSE3_9BACT</name>
<feature type="transmembrane region" description="Helical" evidence="8">
    <location>
        <begin position="460"/>
        <end position="480"/>
    </location>
</feature>
<reference evidence="9" key="1">
    <citation type="submission" date="2020-07" db="EMBL/GenBank/DDBJ databases">
        <title>Severe corrosion of carbon steel in oil field produced water can be linked to methanogenic archaea containing a special type of NiFe hydrogenase.</title>
        <authorList>
            <person name="Lahme S."/>
            <person name="Mand J."/>
            <person name="Longwell J."/>
            <person name="Smith R."/>
            <person name="Enning D."/>
        </authorList>
    </citation>
    <scope>NUCLEOTIDE SEQUENCE</scope>
    <source>
        <strain evidence="9">MIC098Bin6</strain>
    </source>
</reference>
<gene>
    <name evidence="9" type="ORF">H0S81_08105</name>
</gene>
<feature type="transmembrane region" description="Helical" evidence="8">
    <location>
        <begin position="433"/>
        <end position="454"/>
    </location>
</feature>
<sequence>KFLGVAGALGGYISAWPHIMTSPYFALTATVLLISIIFMLADFEIQGPFIRKTRVETQKPVWDIFLSHPARVLVVTFLGLCAMGTLLLLLPIAAQDRTVGFVDAAFTAVSAVCVTGLIVLDTPNDFTGYGQFFILVLIQLGGLGIMGITTVGLHTMGRRLSLTHERVLASMADTNHKDLVHSLVTILKFTFAAESLGAVLLTFMFYTAGDTGSQAVWRGIFTAVSAFCNAGFALQSDSLMSWHTTPAVLHIVATLIIFGGMAPATTLVIPKWLAGRQVPIPARIALIASIVLLFLGTVFIMAFEWGGVLAGLSFSDKIQNAWFQSVTLRTAGFNSLDIAGIAHPTFLLMLVFMFIGGSPGGTAGGVKTTTIGILAMTFFANITNRREVVLQNRRIRAVTVFRAVTIVGAGLLLWFGVVLMLEVTQPQIRVKDLIFEATSALGTVGLSTGATGLLDEIGKIIIIIAMFCGRIGPVTLFMLLSDPQAPSSSRCPDAKIFLT</sequence>
<keyword evidence="6" id="KW-0406">Ion transport</keyword>
<dbReference type="PANTHER" id="PTHR32024">
    <property type="entry name" value="TRK SYSTEM POTASSIUM UPTAKE PROTEIN TRKG-RELATED"/>
    <property type="match status" value="1"/>
</dbReference>
<dbReference type="GO" id="GO:0030001">
    <property type="term" value="P:metal ion transport"/>
    <property type="evidence" value="ECO:0007669"/>
    <property type="project" value="UniProtKB-ARBA"/>
</dbReference>
<dbReference type="Pfam" id="PF02386">
    <property type="entry name" value="TrkH"/>
    <property type="match status" value="1"/>
</dbReference>
<evidence type="ECO:0000256" key="4">
    <source>
        <dbReference type="ARBA" id="ARBA00022692"/>
    </source>
</evidence>
<keyword evidence="2" id="KW-0813">Transport</keyword>
<feature type="transmembrane region" description="Helical" evidence="8">
    <location>
        <begin position="186"/>
        <end position="208"/>
    </location>
</feature>
<feature type="transmembrane region" description="Helical" evidence="8">
    <location>
        <begin position="72"/>
        <end position="94"/>
    </location>
</feature>
<evidence type="ECO:0000256" key="8">
    <source>
        <dbReference type="SAM" id="Phobius"/>
    </source>
</evidence>
<evidence type="ECO:0000256" key="3">
    <source>
        <dbReference type="ARBA" id="ARBA00022475"/>
    </source>
</evidence>
<evidence type="ECO:0000313" key="9">
    <source>
        <dbReference type="EMBL" id="MBG0779873.1"/>
    </source>
</evidence>
<evidence type="ECO:0000256" key="7">
    <source>
        <dbReference type="ARBA" id="ARBA00023136"/>
    </source>
</evidence>
<evidence type="ECO:0000313" key="10">
    <source>
        <dbReference type="Proteomes" id="UP000706172"/>
    </source>
</evidence>
<feature type="transmembrane region" description="Helical" evidence="8">
    <location>
        <begin position="132"/>
        <end position="153"/>
    </location>
</feature>
<feature type="transmembrane region" description="Helical" evidence="8">
    <location>
        <begin position="25"/>
        <end position="45"/>
    </location>
</feature>
<protein>
    <submittedName>
        <fullName evidence="9">Uncharacterized protein</fullName>
    </submittedName>
</protein>